<feature type="compositionally biased region" description="Polar residues" evidence="5">
    <location>
        <begin position="214"/>
        <end position="227"/>
    </location>
</feature>
<feature type="compositionally biased region" description="Basic residues" evidence="5">
    <location>
        <begin position="45"/>
        <end position="56"/>
    </location>
</feature>
<dbReference type="Pfam" id="PF12157">
    <property type="entry name" value="DUF3591"/>
    <property type="match status" value="2"/>
</dbReference>
<feature type="compositionally biased region" description="Basic and acidic residues" evidence="5">
    <location>
        <begin position="544"/>
        <end position="561"/>
    </location>
</feature>
<feature type="region of interest" description="Disordered" evidence="5">
    <location>
        <begin position="1442"/>
        <end position="1480"/>
    </location>
</feature>
<dbReference type="InterPro" id="IPR001487">
    <property type="entry name" value="Bromodomain"/>
</dbReference>
<feature type="compositionally biased region" description="Low complexity" evidence="5">
    <location>
        <begin position="1466"/>
        <end position="1477"/>
    </location>
</feature>
<dbReference type="GO" id="GO:0005669">
    <property type="term" value="C:transcription factor TFIID complex"/>
    <property type="evidence" value="ECO:0007669"/>
    <property type="project" value="InterPro"/>
</dbReference>
<dbReference type="GO" id="GO:0004402">
    <property type="term" value="F:histone acetyltransferase activity"/>
    <property type="evidence" value="ECO:0007669"/>
    <property type="project" value="InterPro"/>
</dbReference>
<evidence type="ECO:0000256" key="1">
    <source>
        <dbReference type="ARBA" id="ARBA00004123"/>
    </source>
</evidence>
<evidence type="ECO:0000259" key="6">
    <source>
        <dbReference type="PROSITE" id="PS50014"/>
    </source>
</evidence>
<gene>
    <name evidence="7" type="ORF">IV203_035682</name>
</gene>
<feature type="region of interest" description="Disordered" evidence="5">
    <location>
        <begin position="40"/>
        <end position="75"/>
    </location>
</feature>
<keyword evidence="8" id="KW-1185">Reference proteome</keyword>
<dbReference type="EMBL" id="JAGRRH010000013">
    <property type="protein sequence ID" value="KAG7360583.1"/>
    <property type="molecule type" value="Genomic_DNA"/>
</dbReference>
<feature type="region of interest" description="Disordered" evidence="5">
    <location>
        <begin position="193"/>
        <end position="227"/>
    </location>
</feature>
<evidence type="ECO:0000313" key="8">
    <source>
        <dbReference type="Proteomes" id="UP000693970"/>
    </source>
</evidence>
<name>A0A9K3PV15_9STRA</name>
<feature type="compositionally biased region" description="Basic and acidic residues" evidence="5">
    <location>
        <begin position="1289"/>
        <end position="1299"/>
    </location>
</feature>
<organism evidence="7 8">
    <name type="scientific">Nitzschia inconspicua</name>
    <dbReference type="NCBI Taxonomy" id="303405"/>
    <lineage>
        <taxon>Eukaryota</taxon>
        <taxon>Sar</taxon>
        <taxon>Stramenopiles</taxon>
        <taxon>Ochrophyta</taxon>
        <taxon>Bacillariophyta</taxon>
        <taxon>Bacillariophyceae</taxon>
        <taxon>Bacillariophycidae</taxon>
        <taxon>Bacillariales</taxon>
        <taxon>Bacillariaceae</taxon>
        <taxon>Nitzschia</taxon>
    </lineage>
</organism>
<evidence type="ECO:0000256" key="5">
    <source>
        <dbReference type="SAM" id="MobiDB-lite"/>
    </source>
</evidence>
<keyword evidence="4" id="KW-0175">Coiled coil</keyword>
<feature type="coiled-coil region" evidence="4">
    <location>
        <begin position="316"/>
        <end position="343"/>
    </location>
</feature>
<feature type="region of interest" description="Disordered" evidence="5">
    <location>
        <begin position="1247"/>
        <end position="1272"/>
    </location>
</feature>
<dbReference type="Pfam" id="PF00439">
    <property type="entry name" value="Bromodomain"/>
    <property type="match status" value="1"/>
</dbReference>
<dbReference type="Proteomes" id="UP000693970">
    <property type="component" value="Unassembled WGS sequence"/>
</dbReference>
<keyword evidence="2" id="KW-0539">Nucleus</keyword>
<dbReference type="SMART" id="SM00297">
    <property type="entry name" value="BROMO"/>
    <property type="match status" value="1"/>
</dbReference>
<dbReference type="PROSITE" id="PS50014">
    <property type="entry name" value="BROMODOMAIN_2"/>
    <property type="match status" value="1"/>
</dbReference>
<evidence type="ECO:0000313" key="7">
    <source>
        <dbReference type="EMBL" id="KAG7360583.1"/>
    </source>
</evidence>
<dbReference type="GO" id="GO:0017025">
    <property type="term" value="F:TBP-class protein binding"/>
    <property type="evidence" value="ECO:0007669"/>
    <property type="project" value="InterPro"/>
</dbReference>
<comment type="caution">
    <text evidence="7">The sequence shown here is derived from an EMBL/GenBank/DDBJ whole genome shotgun (WGS) entry which is preliminary data.</text>
</comment>
<evidence type="ECO:0000256" key="2">
    <source>
        <dbReference type="ARBA" id="ARBA00023242"/>
    </source>
</evidence>
<dbReference type="GO" id="GO:0016251">
    <property type="term" value="F:RNA polymerase II general transcription initiation factor activity"/>
    <property type="evidence" value="ECO:0007669"/>
    <property type="project" value="InterPro"/>
</dbReference>
<dbReference type="GO" id="GO:0051123">
    <property type="term" value="P:RNA polymerase II preinitiation complex assembly"/>
    <property type="evidence" value="ECO:0007669"/>
    <property type="project" value="TreeGrafter"/>
</dbReference>
<evidence type="ECO:0000256" key="4">
    <source>
        <dbReference type="SAM" id="Coils"/>
    </source>
</evidence>
<feature type="compositionally biased region" description="Basic residues" evidence="5">
    <location>
        <begin position="1254"/>
        <end position="1265"/>
    </location>
</feature>
<feature type="region of interest" description="Disordered" evidence="5">
    <location>
        <begin position="1040"/>
        <end position="1087"/>
    </location>
</feature>
<dbReference type="PANTHER" id="PTHR13900">
    <property type="entry name" value="TRANSCRIPTION INITIATION FACTOR TFIID"/>
    <property type="match status" value="1"/>
</dbReference>
<dbReference type="InterPro" id="IPR022591">
    <property type="entry name" value="TAF1_HAT_dom"/>
</dbReference>
<protein>
    <submittedName>
        <fullName evidence="7">DUF3591 domain containing protein</fullName>
    </submittedName>
</protein>
<evidence type="ECO:0000256" key="3">
    <source>
        <dbReference type="PROSITE-ProRule" id="PRU00035"/>
    </source>
</evidence>
<feature type="region of interest" description="Disordered" evidence="5">
    <location>
        <begin position="1289"/>
        <end position="1323"/>
    </location>
</feature>
<proteinExistence type="predicted"/>
<keyword evidence="3" id="KW-0103">Bromodomain</keyword>
<accession>A0A9K3PV15</accession>
<feature type="compositionally biased region" description="Low complexity" evidence="5">
    <location>
        <begin position="197"/>
        <end position="208"/>
    </location>
</feature>
<feature type="compositionally biased region" description="Basic and acidic residues" evidence="5">
    <location>
        <begin position="1070"/>
        <end position="1079"/>
    </location>
</feature>
<comment type="subcellular location">
    <subcellularLocation>
        <location evidence="1">Nucleus</location>
    </subcellularLocation>
</comment>
<feature type="domain" description="Bromo" evidence="6">
    <location>
        <begin position="1345"/>
        <end position="1415"/>
    </location>
</feature>
<feature type="region of interest" description="Disordered" evidence="5">
    <location>
        <begin position="148"/>
        <end position="171"/>
    </location>
</feature>
<sequence length="1505" mass="168194">MSSSQPLDFAALLSRDYRPARLARIIPKEKGILRKTTLHQGDDHHHHHHHHHHNKKAYFSEYSEEEQAAADGSDNKAGIATSVSLLSKLEQDERANRLVLQLVAKTPTYKKHIQKDDEDEIDAAAKLMWTDRADADLLKYIPKPPVTSIVEEQSDEDNDTAPRSKKYNHGLPPAFHQVELADWESKIDWEGYKESTSDTTTSTTTAASKPKQPDITSSISPNDPTALLQTRRNPFLETLDFDNLISMTSSLEDIRKKADAVPLILELGVAGQSIAKHVLPSHRPAPYANSHEYQARMEASLGGEIKSTAELSKGTLHANKEDLERLIEQRQKKRRQMAKDKTNRVTEAMGTLGVLGGGRGRTITSSLMGPGGTERTGRPSRHVGAGLHEAEYIEQLDMVTNHVLYKDLSNTLFREYHRPKIPYSIVRTTLIWQFCIRFLPTGKKGPGTPSAAAVGENSSSWGQMMGAHAGAVSKAKLRSEADLTPTEGKLVVFEYSEERPPIQLTKGMASKIVTYYRGDKSRCPVSAGGGDRPTRRKRQGADVQSEKKTSDNRDYKVEKPPRFVGPNAETTITDWVGKMPKKSKEDRNNEKESIHILPEGVTEILHPKTHGPFIGEIEDGQSVTGLISNLFVAPIFLQEPESTDFLMILGRNSGQSIPGRHETLSVVLRELPPSIYTVGQTEPRTRVFAPGTQGEKNFTGPFYSFQLAKTLSRSEAQYGHGVTLEELHAKVLPNHKNTMATLRQRIKHVAEYDKNSTLWSCKRIGVDDYPGVDALGRSIAPESVAAYNTERACSLRMNDLGIQQLCQGPHGAASLGVTMVYLAGQVNAVRELARKVKKLGEMSKTNKTIRSLQVRFYEEASQELEGMAKALRQRHDVSRFIFEELELCPWHLTGEFIDVHKKGEGSGMMKLTGLGDPTGIGEGFSFLREADTKPSKNVGGAQTAEMKKITGTEDDLRKLTMKQMGRILKSYGMAQKQIDTLKRWDRVHVIRDLSTKAASDGIGDGLERFARGEKMKLSEQKQMYRDRINVIWKREIAALSRDSGDGSGGGDGGEAARVEEEDVAARAAQKKKEEIAKEDSDSESDDDDFAADLEEEMMDRNEANQLVAGQTGGDSLGQLRDAAQDTDLSKDARDLAALMRQREEERVAQEGLSALTPAQRTAMEAPKYNKKIIRKRITKTYPDGRTTTTFKFIVHPQEVGQIMARLTKEAEEGNLPRRSPFRPDYQPDEKQIGHSLFEDEDDFEFTTRGGRALGNKRRGTGRRGRGGGARALPRKKDLHFGKLKNRVDNEERMKKRQREEDEMEVYQSMQRRQGTSNRKERGSIRERRPHVIFANRLEEIRNAAESRPSSGVFHKPVNRKQFPKYHEIISHPMDLSTIRDKIHNFKYPTADAMLKDFQLMKSNALKFNGADSVIGAEASAIYDMVCKRVEANRAELSHLEEAVADQMNTKPPKKRRKKGDPKPPKKSSASKTAASSSIDHSILDGLSKEINLDDIDFDLSDDDSD</sequence>
<dbReference type="InterPro" id="IPR040240">
    <property type="entry name" value="TAF1"/>
</dbReference>
<dbReference type="PANTHER" id="PTHR13900:SF0">
    <property type="entry name" value="TRANSCRIPTION INITIATION FACTOR TFIID SUBUNIT 1"/>
    <property type="match status" value="1"/>
</dbReference>
<feature type="compositionally biased region" description="Polar residues" evidence="5">
    <location>
        <begin position="1307"/>
        <end position="1316"/>
    </location>
</feature>
<reference evidence="7" key="1">
    <citation type="journal article" date="2021" name="Sci. Rep.">
        <title>Diploid genomic architecture of Nitzschia inconspicua, an elite biomass production diatom.</title>
        <authorList>
            <person name="Oliver A."/>
            <person name="Podell S."/>
            <person name="Pinowska A."/>
            <person name="Traller J.C."/>
            <person name="Smith S.R."/>
            <person name="McClure R."/>
            <person name="Beliaev A."/>
            <person name="Bohutskyi P."/>
            <person name="Hill E.A."/>
            <person name="Rabines A."/>
            <person name="Zheng H."/>
            <person name="Allen L.Z."/>
            <person name="Kuo A."/>
            <person name="Grigoriev I.V."/>
            <person name="Allen A.E."/>
            <person name="Hazlebeck D."/>
            <person name="Allen E.E."/>
        </authorList>
    </citation>
    <scope>NUCLEOTIDE SEQUENCE</scope>
    <source>
        <strain evidence="7">Hildebrandi</strain>
    </source>
</reference>
<feature type="region of interest" description="Disordered" evidence="5">
    <location>
        <begin position="522"/>
        <end position="568"/>
    </location>
</feature>
<dbReference type="OrthoDB" id="5752at2759"/>
<reference evidence="7" key="2">
    <citation type="submission" date="2021-04" db="EMBL/GenBank/DDBJ databases">
        <authorList>
            <person name="Podell S."/>
        </authorList>
    </citation>
    <scope>NUCLEOTIDE SEQUENCE</scope>
    <source>
        <strain evidence="7">Hildebrandi</strain>
    </source>
</reference>